<dbReference type="PRINTS" id="PR00599">
    <property type="entry name" value="MAPEPTIDASE"/>
</dbReference>
<dbReference type="GO" id="GO:0008235">
    <property type="term" value="F:metalloexopeptidase activity"/>
    <property type="evidence" value="ECO:0007669"/>
    <property type="project" value="UniProtKB-ARBA"/>
</dbReference>
<accession>A0A1G6Q809</accession>
<dbReference type="PANTHER" id="PTHR46112">
    <property type="entry name" value="AMINOPEPTIDASE"/>
    <property type="match status" value="1"/>
</dbReference>
<comment type="cofactor">
    <cofactor evidence="1">
        <name>Mn(2+)</name>
        <dbReference type="ChEBI" id="CHEBI:29035"/>
    </cofactor>
</comment>
<protein>
    <submittedName>
        <fullName evidence="7">Xaa-Pro aminopeptidase</fullName>
    </submittedName>
</protein>
<keyword evidence="7" id="KW-0031">Aminopeptidase</keyword>
<dbReference type="InterPro" id="IPR001131">
    <property type="entry name" value="Peptidase_M24B_aminopep-P_CS"/>
</dbReference>
<dbReference type="PANTHER" id="PTHR46112:SF3">
    <property type="entry name" value="AMINOPEPTIDASE YPDF"/>
    <property type="match status" value="1"/>
</dbReference>
<dbReference type="AlphaFoldDB" id="A0A1G6Q809"/>
<evidence type="ECO:0000256" key="4">
    <source>
        <dbReference type="ARBA" id="ARBA00022801"/>
    </source>
</evidence>
<feature type="domain" description="Peptidase M24" evidence="5">
    <location>
        <begin position="137"/>
        <end position="339"/>
    </location>
</feature>
<evidence type="ECO:0000313" key="7">
    <source>
        <dbReference type="EMBL" id="SDC88473.1"/>
    </source>
</evidence>
<keyword evidence="4" id="KW-0378">Hydrolase</keyword>
<dbReference type="GO" id="GO:0046872">
    <property type="term" value="F:metal ion binding"/>
    <property type="evidence" value="ECO:0007669"/>
    <property type="project" value="UniProtKB-KW"/>
</dbReference>
<dbReference type="InterPro" id="IPR036005">
    <property type="entry name" value="Creatinase/aminopeptidase-like"/>
</dbReference>
<dbReference type="Gene3D" id="3.90.230.10">
    <property type="entry name" value="Creatinase/methionine aminopeptidase superfamily"/>
    <property type="match status" value="1"/>
</dbReference>
<evidence type="ECO:0000259" key="6">
    <source>
        <dbReference type="Pfam" id="PF01321"/>
    </source>
</evidence>
<dbReference type="InterPro" id="IPR000587">
    <property type="entry name" value="Creatinase_N"/>
</dbReference>
<dbReference type="Pfam" id="PF00557">
    <property type="entry name" value="Peptidase_M24"/>
    <property type="match status" value="1"/>
</dbReference>
<evidence type="ECO:0000313" key="8">
    <source>
        <dbReference type="Proteomes" id="UP000199387"/>
    </source>
</evidence>
<dbReference type="InterPro" id="IPR050659">
    <property type="entry name" value="Peptidase_M24B"/>
</dbReference>
<dbReference type="InterPro" id="IPR001714">
    <property type="entry name" value="Pept_M24_MAP"/>
</dbReference>
<dbReference type="SUPFAM" id="SSF53092">
    <property type="entry name" value="Creatinase/prolidase N-terminal domain"/>
    <property type="match status" value="1"/>
</dbReference>
<keyword evidence="3" id="KW-0479">Metal-binding</keyword>
<dbReference type="EMBL" id="FMZA01000020">
    <property type="protein sequence ID" value="SDC88473.1"/>
    <property type="molecule type" value="Genomic_DNA"/>
</dbReference>
<keyword evidence="8" id="KW-1185">Reference proteome</keyword>
<dbReference type="CDD" id="cd01092">
    <property type="entry name" value="APP-like"/>
    <property type="match status" value="1"/>
</dbReference>
<dbReference type="PROSITE" id="PS00491">
    <property type="entry name" value="PROLINE_PEPTIDASE"/>
    <property type="match status" value="1"/>
</dbReference>
<dbReference type="GO" id="GO:0004177">
    <property type="term" value="F:aminopeptidase activity"/>
    <property type="evidence" value="ECO:0007669"/>
    <property type="project" value="UniProtKB-KW"/>
</dbReference>
<proteinExistence type="inferred from homology"/>
<feature type="domain" description="Creatinase N-terminal" evidence="6">
    <location>
        <begin position="4"/>
        <end position="129"/>
    </location>
</feature>
<evidence type="ECO:0000256" key="1">
    <source>
        <dbReference type="ARBA" id="ARBA00001936"/>
    </source>
</evidence>
<dbReference type="FunFam" id="3.90.230.10:FF:000014">
    <property type="entry name" value="Aminopeptidase P family protein"/>
    <property type="match status" value="1"/>
</dbReference>
<dbReference type="Pfam" id="PF01321">
    <property type="entry name" value="Creatinase_N"/>
    <property type="match status" value="1"/>
</dbReference>
<dbReference type="InterPro" id="IPR000994">
    <property type="entry name" value="Pept_M24"/>
</dbReference>
<organism evidence="7 8">
    <name type="scientific">Melghirimyces thermohalophilus</name>
    <dbReference type="NCBI Taxonomy" id="1236220"/>
    <lineage>
        <taxon>Bacteria</taxon>
        <taxon>Bacillati</taxon>
        <taxon>Bacillota</taxon>
        <taxon>Bacilli</taxon>
        <taxon>Bacillales</taxon>
        <taxon>Thermoactinomycetaceae</taxon>
        <taxon>Melghirimyces</taxon>
    </lineage>
</organism>
<dbReference type="Gene3D" id="3.40.350.10">
    <property type="entry name" value="Creatinase/prolidase N-terminal domain"/>
    <property type="match status" value="1"/>
</dbReference>
<dbReference type="Proteomes" id="UP000199387">
    <property type="component" value="Unassembled WGS sequence"/>
</dbReference>
<gene>
    <name evidence="7" type="ORF">SAMN04488112_12027</name>
</gene>
<comment type="similarity">
    <text evidence="2">Belongs to the peptidase M24B family.</text>
</comment>
<evidence type="ECO:0000256" key="2">
    <source>
        <dbReference type="ARBA" id="ARBA00008766"/>
    </source>
</evidence>
<dbReference type="InterPro" id="IPR029149">
    <property type="entry name" value="Creatin/AminoP/Spt16_N"/>
</dbReference>
<evidence type="ECO:0000259" key="5">
    <source>
        <dbReference type="Pfam" id="PF00557"/>
    </source>
</evidence>
<name>A0A1G6Q809_9BACL</name>
<dbReference type="STRING" id="1236220.SAMN04488112_12027"/>
<reference evidence="7 8" key="1">
    <citation type="submission" date="2016-10" db="EMBL/GenBank/DDBJ databases">
        <authorList>
            <person name="de Groot N.N."/>
        </authorList>
    </citation>
    <scope>NUCLEOTIDE SEQUENCE [LARGE SCALE GENOMIC DNA]</scope>
    <source>
        <strain evidence="7 8">DSM 45514</strain>
    </source>
</reference>
<keyword evidence="7" id="KW-0645">Protease</keyword>
<dbReference type="RefSeq" id="WP_091572237.1">
    <property type="nucleotide sequence ID" value="NZ_FMZA01000020.1"/>
</dbReference>
<evidence type="ECO:0000256" key="3">
    <source>
        <dbReference type="ARBA" id="ARBA00022723"/>
    </source>
</evidence>
<dbReference type="SUPFAM" id="SSF55920">
    <property type="entry name" value="Creatinase/aminopeptidase"/>
    <property type="match status" value="1"/>
</dbReference>
<sequence length="356" mass="39835">MEKRVQRLRRLMGERQVEALFLSHPVSRRYLTGFTGSAGWVVVTESDQVLISDFRYRSQVREQAPDFRFIEHKGKPFHDVKEVLNAAGVGSVAFEETHLTFAEYRKLKTALHPIELEPMAGMVEKLREVKEKEELEVIRDAAQIADKAFAEIVKELRPGVKERDIALRLEVLMREQGAVSSSFDTIVASGPRSAMPHGVASDRVMEKGDLVTLDFGALYQGYCSDITRTVMLGQPSDRQREIYEIVLEAQKRTVAAIKRGITGKEADRVARDYISQHGYGDAFGHSTGHGLGMEVHERPNLSLRGETPLEPGMVVTVEPGIYLPEVGGVRIEDDVVVTDQGHEVLTKSPKELMIID</sequence>
<dbReference type="OrthoDB" id="9806388at2"/>